<comment type="similarity">
    <text evidence="1 2">Belongs to the glutamate synthase family.</text>
</comment>
<dbReference type="SUPFAM" id="SSF51395">
    <property type="entry name" value="FMN-linked oxidoreductases"/>
    <property type="match status" value="1"/>
</dbReference>
<evidence type="ECO:0000313" key="6">
    <source>
        <dbReference type="Proteomes" id="UP000315636"/>
    </source>
</evidence>
<dbReference type="OrthoDB" id="9758182at2"/>
<keyword evidence="3" id="KW-1133">Transmembrane helix</keyword>
<dbReference type="RefSeq" id="WP_142504441.1">
    <property type="nucleotide sequence ID" value="NZ_FXTI01000002.1"/>
</dbReference>
<dbReference type="InterPro" id="IPR002932">
    <property type="entry name" value="Glu_synthdom"/>
</dbReference>
<dbReference type="Pfam" id="PF01645">
    <property type="entry name" value="Glu_synthase"/>
    <property type="match status" value="1"/>
</dbReference>
<proteinExistence type="inferred from homology"/>
<keyword evidence="3" id="KW-0812">Transmembrane</keyword>
<dbReference type="GO" id="GO:0015930">
    <property type="term" value="F:glutamate synthase activity"/>
    <property type="evidence" value="ECO:0007669"/>
    <property type="project" value="InterPro"/>
</dbReference>
<protein>
    <submittedName>
        <fullName evidence="5">Glutamate synthase conserved region-containing protein</fullName>
    </submittedName>
</protein>
<feature type="domain" description="Glutamate synthase" evidence="4">
    <location>
        <begin position="119"/>
        <end position="423"/>
    </location>
</feature>
<dbReference type="InterPro" id="IPR013785">
    <property type="entry name" value="Aldolase_TIM"/>
</dbReference>
<reference evidence="5 6" key="1">
    <citation type="submission" date="2017-05" db="EMBL/GenBank/DDBJ databases">
        <authorList>
            <person name="Varghese N."/>
            <person name="Submissions S."/>
        </authorList>
    </citation>
    <scope>NUCLEOTIDE SEQUENCE [LARGE SCALE GENOMIC DNA]</scope>
    <source>
        <strain evidence="5 6">DSM 45474</strain>
    </source>
</reference>
<dbReference type="GO" id="GO:0006537">
    <property type="term" value="P:glutamate biosynthetic process"/>
    <property type="evidence" value="ECO:0007669"/>
    <property type="project" value="InterPro"/>
</dbReference>
<dbReference type="PANTHER" id="PTHR43819:SF1">
    <property type="entry name" value="ARCHAEAL-TYPE GLUTAMATE SYNTHASE [NADPH]"/>
    <property type="match status" value="1"/>
</dbReference>
<evidence type="ECO:0000259" key="4">
    <source>
        <dbReference type="Pfam" id="PF01645"/>
    </source>
</evidence>
<organism evidence="5 6">
    <name type="scientific">Melghirimyces algeriensis</name>
    <dbReference type="NCBI Taxonomy" id="910412"/>
    <lineage>
        <taxon>Bacteria</taxon>
        <taxon>Bacillati</taxon>
        <taxon>Bacillota</taxon>
        <taxon>Bacilli</taxon>
        <taxon>Bacillales</taxon>
        <taxon>Thermoactinomycetaceae</taxon>
        <taxon>Melghirimyces</taxon>
    </lineage>
</organism>
<name>A0A521BHY2_9BACL</name>
<gene>
    <name evidence="5" type="ORF">SAMN06264849_102124</name>
</gene>
<evidence type="ECO:0000256" key="1">
    <source>
        <dbReference type="ARBA" id="ARBA00009716"/>
    </source>
</evidence>
<evidence type="ECO:0000256" key="2">
    <source>
        <dbReference type="PIRNR" id="PIRNR006429"/>
    </source>
</evidence>
<dbReference type="EMBL" id="FXTI01000002">
    <property type="protein sequence ID" value="SMO46748.1"/>
    <property type="molecule type" value="Genomic_DNA"/>
</dbReference>
<accession>A0A521BHY2</accession>
<sequence>MNGFWMAFITTFIAVLGISGILFLFMRPILKRLFGQALQLILTQAYSKNLWEIASSGRRFTAGKIVEMALRSEQPTAVQRSMGTPKKMPDFERVMFLPAQLAVFPTHETIRIDTKTVIGPRANRPLRLDIPLIVGGWGMGPVLSEAMKLSLAKGAAKEGTATNTGESPMLEEERKEAEKLIYQLCRAPWSFNEDWIRQADMIEIVVGSGATAGTPFEIPGEKLSGIIKREIGMNPGESTRIDSRIPGMDDPEEWPELVSFLREVAGGVPIGVKLIPSHIEKDIESALDAGVDFITIDGAQGGVKESAPILQDDFGLPTIRGLVRAVQFLEENNARHRISLIASGGLYSPGDYLKAMALGADAVALDTVVLLGALHTQVTKVLPWEPISQLIWADGAFADQLDADLAAKHLSNLLKSSVEEMKIAVTCMGKKALREVNRQDLVAIDPESARMTKLPLAYERQHYPSIRSFKKR</sequence>
<evidence type="ECO:0000313" key="5">
    <source>
        <dbReference type="EMBL" id="SMO46748.1"/>
    </source>
</evidence>
<evidence type="ECO:0000256" key="3">
    <source>
        <dbReference type="SAM" id="Phobius"/>
    </source>
</evidence>
<keyword evidence="3" id="KW-0472">Membrane</keyword>
<dbReference type="CDD" id="cd02808">
    <property type="entry name" value="GltS_FMN"/>
    <property type="match status" value="1"/>
</dbReference>
<dbReference type="AlphaFoldDB" id="A0A521BHY2"/>
<dbReference type="PANTHER" id="PTHR43819">
    <property type="entry name" value="ARCHAEAL-TYPE GLUTAMATE SYNTHASE [NADPH]"/>
    <property type="match status" value="1"/>
</dbReference>
<dbReference type="Gene3D" id="3.20.20.70">
    <property type="entry name" value="Aldolase class I"/>
    <property type="match status" value="1"/>
</dbReference>
<feature type="transmembrane region" description="Helical" evidence="3">
    <location>
        <begin position="6"/>
        <end position="26"/>
    </location>
</feature>
<dbReference type="InterPro" id="IPR024188">
    <property type="entry name" value="GltB"/>
</dbReference>
<keyword evidence="6" id="KW-1185">Reference proteome</keyword>
<dbReference type="PIRSF" id="PIRSF006429">
    <property type="entry name" value="GOGAT_lg_2"/>
    <property type="match status" value="1"/>
</dbReference>
<dbReference type="Proteomes" id="UP000315636">
    <property type="component" value="Unassembled WGS sequence"/>
</dbReference>